<dbReference type="InterPro" id="IPR053040">
    <property type="entry name" value="LRR-containing_protein_71"/>
</dbReference>
<sequence length="483" mass="55328">MGALNLAQQLGWKDFPRQFLLTLDLTGNNIGSKGAKYFADALRWNRTLKRLILTGNKIRSSGAKELGSIFMPFLLTKKENELRQTRYWKRMKILNLCVIIKDYLFLLASFLILLPSAEWTSILHTVMIGDRMDKLVKTMFRSWISDNSEAARTYNDYQKELFDFRIRSELTDIFGRSLVTAMENYCSFTPSDENEEMKWIHQLLTDADRAEKRISSGMDSSDAASRSSASEHIPPTFISEDDSEEVLTSESVIEIEDNRKHSDRDTITSVHSSSESLLAKQKSLTPEVDVGLLQDQEMSELKQILSREISRDCKDEIKLSINAPVDSSDVEKCSVTSTSDTGDSTSTWSSYGMLPGRAADGSDFEDLSDEEFMEVFCDIKEIVEYINTPDVNQGELYEHEVCMIYKKLYHEAEKTVPPDLHPMMKGVKEYGSKSWCCGNYVLKHINLSYNKIGKKGLKQFLKVFEYRNQHEKLKDKMLAFIFT</sequence>
<dbReference type="STRING" id="13249.T1HSK2"/>
<organism evidence="3 4">
    <name type="scientific">Rhodnius prolixus</name>
    <name type="common">Triatomid bug</name>
    <dbReference type="NCBI Taxonomy" id="13249"/>
    <lineage>
        <taxon>Eukaryota</taxon>
        <taxon>Metazoa</taxon>
        <taxon>Ecdysozoa</taxon>
        <taxon>Arthropoda</taxon>
        <taxon>Hexapoda</taxon>
        <taxon>Insecta</taxon>
        <taxon>Pterygota</taxon>
        <taxon>Neoptera</taxon>
        <taxon>Paraneoptera</taxon>
        <taxon>Hemiptera</taxon>
        <taxon>Heteroptera</taxon>
        <taxon>Panheteroptera</taxon>
        <taxon>Cimicomorpha</taxon>
        <taxon>Reduviidae</taxon>
        <taxon>Triatominae</taxon>
        <taxon>Rhodnius</taxon>
    </lineage>
</organism>
<dbReference type="InterPro" id="IPR001611">
    <property type="entry name" value="Leu-rich_rpt"/>
</dbReference>
<dbReference type="EMBL" id="ACPB03019870">
    <property type="status" value="NOT_ANNOTATED_CDS"/>
    <property type="molecule type" value="Genomic_DNA"/>
</dbReference>
<evidence type="ECO:0000256" key="1">
    <source>
        <dbReference type="SAM" id="MobiDB-lite"/>
    </source>
</evidence>
<dbReference type="AlphaFoldDB" id="T1HSK2"/>
<evidence type="ECO:0000256" key="2">
    <source>
        <dbReference type="SAM" id="Phobius"/>
    </source>
</evidence>
<feature type="compositionally biased region" description="Low complexity" evidence="1">
    <location>
        <begin position="215"/>
        <end position="230"/>
    </location>
</feature>
<reference evidence="3" key="1">
    <citation type="submission" date="2015-05" db="UniProtKB">
        <authorList>
            <consortium name="EnsemblMetazoa"/>
        </authorList>
    </citation>
    <scope>IDENTIFICATION</scope>
</reference>
<feature type="region of interest" description="Disordered" evidence="1">
    <location>
        <begin position="214"/>
        <end position="245"/>
    </location>
</feature>
<proteinExistence type="predicted"/>
<dbReference type="PANTHER" id="PTHR46984:SF1">
    <property type="entry name" value="LEUCINE-RICH REPEAT-CONTAINING PROTEIN 71"/>
    <property type="match status" value="1"/>
</dbReference>
<dbReference type="EnsemblMetazoa" id="RPRC007022-RA">
    <property type="protein sequence ID" value="RPRC007022-PA"/>
    <property type="gene ID" value="RPRC007022"/>
</dbReference>
<protein>
    <submittedName>
        <fullName evidence="3">Uncharacterized protein</fullName>
    </submittedName>
</protein>
<feature type="transmembrane region" description="Helical" evidence="2">
    <location>
        <begin position="93"/>
        <end position="114"/>
    </location>
</feature>
<dbReference type="PANTHER" id="PTHR46984">
    <property type="entry name" value="LEUCINE-RICH REPEAT-CONTAINING PROTEIN 71"/>
    <property type="match status" value="1"/>
</dbReference>
<dbReference type="Proteomes" id="UP000015103">
    <property type="component" value="Unassembled WGS sequence"/>
</dbReference>
<keyword evidence="4" id="KW-1185">Reference proteome</keyword>
<dbReference type="VEuPathDB" id="VectorBase:RPRC007022"/>
<dbReference type="Gene3D" id="3.80.10.10">
    <property type="entry name" value="Ribonuclease Inhibitor"/>
    <property type="match status" value="1"/>
</dbReference>
<dbReference type="Pfam" id="PF13516">
    <property type="entry name" value="LRR_6"/>
    <property type="match status" value="3"/>
</dbReference>
<keyword evidence="2" id="KW-1133">Transmembrane helix</keyword>
<accession>T1HSK2</accession>
<dbReference type="HOGENOM" id="CLU_565729_0_0_1"/>
<evidence type="ECO:0000313" key="3">
    <source>
        <dbReference type="EnsemblMetazoa" id="RPRC007022-PA"/>
    </source>
</evidence>
<dbReference type="InParanoid" id="T1HSK2"/>
<dbReference type="InterPro" id="IPR032675">
    <property type="entry name" value="LRR_dom_sf"/>
</dbReference>
<keyword evidence="2" id="KW-0812">Transmembrane</keyword>
<keyword evidence="2" id="KW-0472">Membrane</keyword>
<dbReference type="SMART" id="SM00368">
    <property type="entry name" value="LRR_RI"/>
    <property type="match status" value="3"/>
</dbReference>
<evidence type="ECO:0000313" key="4">
    <source>
        <dbReference type="Proteomes" id="UP000015103"/>
    </source>
</evidence>
<dbReference type="SUPFAM" id="SSF52047">
    <property type="entry name" value="RNI-like"/>
    <property type="match status" value="1"/>
</dbReference>
<name>T1HSK2_RHOPR</name>